<organism evidence="1">
    <name type="scientific">hydrothermal vent metagenome</name>
    <dbReference type="NCBI Taxonomy" id="652676"/>
    <lineage>
        <taxon>unclassified sequences</taxon>
        <taxon>metagenomes</taxon>
        <taxon>ecological metagenomes</taxon>
    </lineage>
</organism>
<gene>
    <name evidence="1" type="ORF">MNBD_ACTINO01-608</name>
</gene>
<sequence length="162" mass="17727">ESPVVTGILQPFTATWEPANDVDEIMALARSDLIEFGGSVLVPASLLPGTRESTGRLVIRKTFPTDQVSVVVNITFSQSQREEALSLTSALIDSGYPTCADRITSDPDTRTVEVRSSPACVLTNSAGLSFIEWAEESHWYHVETFMEPDVATAWLTDWVPIP</sequence>
<protein>
    <submittedName>
        <fullName evidence="1">Uncharacterized protein</fullName>
    </submittedName>
</protein>
<proteinExistence type="predicted"/>
<evidence type="ECO:0000313" key="1">
    <source>
        <dbReference type="EMBL" id="VAV95243.1"/>
    </source>
</evidence>
<feature type="non-terminal residue" evidence="1">
    <location>
        <position position="1"/>
    </location>
</feature>
<dbReference type="EMBL" id="UOEI01000142">
    <property type="protein sequence ID" value="VAV95243.1"/>
    <property type="molecule type" value="Genomic_DNA"/>
</dbReference>
<reference evidence="1" key="1">
    <citation type="submission" date="2018-06" db="EMBL/GenBank/DDBJ databases">
        <authorList>
            <person name="Zhirakovskaya E."/>
        </authorList>
    </citation>
    <scope>NUCLEOTIDE SEQUENCE</scope>
</reference>
<accession>A0A3B0SG36</accession>
<name>A0A3B0SG36_9ZZZZ</name>
<dbReference type="AlphaFoldDB" id="A0A3B0SG36"/>